<dbReference type="EMBL" id="JAKNHJ010000005">
    <property type="protein sequence ID" value="MCG4617557.1"/>
    <property type="molecule type" value="Genomic_DNA"/>
</dbReference>
<organism evidence="2 3">
    <name type="scientific">Varibaculum cambriense</name>
    <dbReference type="NCBI Taxonomy" id="184870"/>
    <lineage>
        <taxon>Bacteria</taxon>
        <taxon>Bacillati</taxon>
        <taxon>Actinomycetota</taxon>
        <taxon>Actinomycetes</taxon>
        <taxon>Actinomycetales</taxon>
        <taxon>Actinomycetaceae</taxon>
        <taxon>Varibaculum</taxon>
    </lineage>
</organism>
<accession>A0AAJ1EV00</accession>
<evidence type="ECO:0000256" key="1">
    <source>
        <dbReference type="SAM" id="MobiDB-lite"/>
    </source>
</evidence>
<gene>
    <name evidence="2" type="ORF">L0M99_03460</name>
</gene>
<evidence type="ECO:0000313" key="3">
    <source>
        <dbReference type="Proteomes" id="UP001200537"/>
    </source>
</evidence>
<comment type="caution">
    <text evidence="2">The sequence shown here is derived from an EMBL/GenBank/DDBJ whole genome shotgun (WGS) entry which is preliminary data.</text>
</comment>
<evidence type="ECO:0000313" key="2">
    <source>
        <dbReference type="EMBL" id="MCG4617557.1"/>
    </source>
</evidence>
<dbReference type="AlphaFoldDB" id="A0AAJ1EV00"/>
<dbReference type="Proteomes" id="UP001200537">
    <property type="component" value="Unassembled WGS sequence"/>
</dbReference>
<proteinExistence type="predicted"/>
<sequence length="84" mass="9285">MGDLDEEARKDVKEILHVLIENGLLMPDIDPEFCLISTDFLNVLEEMGGGKRNERQHPVGEVIPRFSAAPKDEGSLDPGALAFH</sequence>
<reference evidence="2" key="1">
    <citation type="submission" date="2022-01" db="EMBL/GenBank/DDBJ databases">
        <title>Collection of gut derived symbiotic bacterial strains cultured from healthy donors.</title>
        <authorList>
            <person name="Lin H."/>
            <person name="Kohout C."/>
            <person name="Waligurski E."/>
            <person name="Pamer E.G."/>
        </authorList>
    </citation>
    <scope>NUCLEOTIDE SEQUENCE</scope>
    <source>
        <strain evidence="2">DFI.7.46</strain>
    </source>
</reference>
<protein>
    <submittedName>
        <fullName evidence="2">Uncharacterized protein</fullName>
    </submittedName>
</protein>
<dbReference type="RefSeq" id="WP_238127787.1">
    <property type="nucleotide sequence ID" value="NZ_JAKNHJ010000005.1"/>
</dbReference>
<feature type="region of interest" description="Disordered" evidence="1">
    <location>
        <begin position="50"/>
        <end position="84"/>
    </location>
</feature>
<name>A0AAJ1EV00_9ACTO</name>